<keyword evidence="3" id="KW-1003">Cell membrane</keyword>
<feature type="transmembrane region" description="Helical" evidence="8">
    <location>
        <begin position="293"/>
        <end position="315"/>
    </location>
</feature>
<feature type="transmembrane region" description="Helical" evidence="8">
    <location>
        <begin position="116"/>
        <end position="135"/>
    </location>
</feature>
<feature type="transmembrane region" description="Helical" evidence="8">
    <location>
        <begin position="142"/>
        <end position="163"/>
    </location>
</feature>
<proteinExistence type="predicted"/>
<gene>
    <name evidence="9" type="ORF">KC573_02705</name>
</gene>
<evidence type="ECO:0000256" key="7">
    <source>
        <dbReference type="ARBA" id="ARBA00023136"/>
    </source>
</evidence>
<reference evidence="9" key="2">
    <citation type="journal article" date="2021" name="Microbiome">
        <title>Successional dynamics and alternative stable states in a saline activated sludge microbial community over 9 years.</title>
        <authorList>
            <person name="Wang Y."/>
            <person name="Ye J."/>
            <person name="Ju F."/>
            <person name="Liu L."/>
            <person name="Boyd J.A."/>
            <person name="Deng Y."/>
            <person name="Parks D.H."/>
            <person name="Jiang X."/>
            <person name="Yin X."/>
            <person name="Woodcroft B.J."/>
            <person name="Tyson G.W."/>
            <person name="Hugenholtz P."/>
            <person name="Polz M.F."/>
            <person name="Zhang T."/>
        </authorList>
    </citation>
    <scope>NUCLEOTIDE SEQUENCE</scope>
    <source>
        <strain evidence="9">HKST-UBA02</strain>
    </source>
</reference>
<evidence type="ECO:0000256" key="4">
    <source>
        <dbReference type="ARBA" id="ARBA00022519"/>
    </source>
</evidence>
<sequence length="379" mass="40999">MNSESRRLWPALFTLVGTTIGAGILALPYTFMQSGLLYGVAHLLVVLVLTLLMNLTYAEILVDIRGKHQLAGYVNIFLGSKGKYLATIALVVGAYGALLAYTTQSGVFLNTLFPSISAQTFSVLFYGFVVAVTLMNLKFFSMIELAMVLSLLALMSIIVSLGIPQMSVDNLSTVGRSLEHILLPYGVLLFAFSGYSVLPEIGRITQYDPSLLKKAILGGTGLVALVYLGFSTVVLGVSGQGTSQDGITGLLPFLETHIVQMGIVIGVLAIGTSFISMGHVLRDLYQEDLSLSGPLAWFLAVYPSLLLFLAGQLSFVRILEFTGALTVGLSGILLFIMYIMLSKDPKREFSVIKVPRTIMYIAMVIFASGVLYEIVRNFA</sequence>
<dbReference type="Pfam" id="PF03222">
    <property type="entry name" value="Trp_Tyr_perm"/>
    <property type="match status" value="1"/>
</dbReference>
<feature type="transmembrane region" description="Helical" evidence="8">
    <location>
        <begin position="183"/>
        <end position="203"/>
    </location>
</feature>
<dbReference type="Proteomes" id="UP000699691">
    <property type="component" value="Unassembled WGS sequence"/>
</dbReference>
<keyword evidence="6 8" id="KW-1133">Transmembrane helix</keyword>
<evidence type="ECO:0000256" key="1">
    <source>
        <dbReference type="ARBA" id="ARBA00004429"/>
    </source>
</evidence>
<evidence type="ECO:0000256" key="6">
    <source>
        <dbReference type="ARBA" id="ARBA00022989"/>
    </source>
</evidence>
<evidence type="ECO:0000313" key="10">
    <source>
        <dbReference type="Proteomes" id="UP000699691"/>
    </source>
</evidence>
<comment type="caution">
    <text evidence="9">The sequence shown here is derived from an EMBL/GenBank/DDBJ whole genome shotgun (WGS) entry which is preliminary data.</text>
</comment>
<keyword evidence="7 8" id="KW-0472">Membrane</keyword>
<feature type="transmembrane region" description="Helical" evidence="8">
    <location>
        <begin position="215"/>
        <end position="238"/>
    </location>
</feature>
<feature type="transmembrane region" description="Helical" evidence="8">
    <location>
        <begin position="258"/>
        <end position="281"/>
    </location>
</feature>
<dbReference type="GO" id="GO:0005886">
    <property type="term" value="C:plasma membrane"/>
    <property type="evidence" value="ECO:0007669"/>
    <property type="project" value="UniProtKB-SubCell"/>
</dbReference>
<dbReference type="GO" id="GO:0003333">
    <property type="term" value="P:amino acid transmembrane transport"/>
    <property type="evidence" value="ECO:0007669"/>
    <property type="project" value="InterPro"/>
</dbReference>
<evidence type="ECO:0000256" key="5">
    <source>
        <dbReference type="ARBA" id="ARBA00022692"/>
    </source>
</evidence>
<dbReference type="EMBL" id="JAGQKY010000114">
    <property type="protein sequence ID" value="MCA9397716.1"/>
    <property type="molecule type" value="Genomic_DNA"/>
</dbReference>
<keyword evidence="4" id="KW-0997">Cell inner membrane</keyword>
<name>A0A955LWX7_UNCKA</name>
<reference evidence="9" key="1">
    <citation type="submission" date="2020-04" db="EMBL/GenBank/DDBJ databases">
        <authorList>
            <person name="Zhang T."/>
        </authorList>
    </citation>
    <scope>NUCLEOTIDE SEQUENCE</scope>
    <source>
        <strain evidence="9">HKST-UBA02</strain>
    </source>
</reference>
<protein>
    <recommendedName>
        <fullName evidence="11">Amino acid permease</fullName>
    </recommendedName>
</protein>
<evidence type="ECO:0000256" key="3">
    <source>
        <dbReference type="ARBA" id="ARBA00022475"/>
    </source>
</evidence>
<evidence type="ECO:0000256" key="2">
    <source>
        <dbReference type="ARBA" id="ARBA00022448"/>
    </source>
</evidence>
<keyword evidence="5 8" id="KW-0812">Transmembrane</keyword>
<evidence type="ECO:0008006" key="11">
    <source>
        <dbReference type="Google" id="ProtNLM"/>
    </source>
</evidence>
<feature type="transmembrane region" description="Helical" evidence="8">
    <location>
        <begin position="321"/>
        <end position="341"/>
    </location>
</feature>
<evidence type="ECO:0000256" key="8">
    <source>
        <dbReference type="SAM" id="Phobius"/>
    </source>
</evidence>
<feature type="transmembrane region" description="Helical" evidence="8">
    <location>
        <begin position="83"/>
        <end position="104"/>
    </location>
</feature>
<keyword evidence="2" id="KW-0813">Transport</keyword>
<feature type="transmembrane region" description="Helical" evidence="8">
    <location>
        <begin position="37"/>
        <end position="62"/>
    </location>
</feature>
<feature type="transmembrane region" description="Helical" evidence="8">
    <location>
        <begin position="12"/>
        <end position="31"/>
    </location>
</feature>
<feature type="transmembrane region" description="Helical" evidence="8">
    <location>
        <begin position="357"/>
        <end position="375"/>
    </location>
</feature>
<organism evidence="9 10">
    <name type="scientific">candidate division WWE3 bacterium</name>
    <dbReference type="NCBI Taxonomy" id="2053526"/>
    <lineage>
        <taxon>Bacteria</taxon>
        <taxon>Katanobacteria</taxon>
    </lineage>
</organism>
<dbReference type="PANTHER" id="PTHR32195:SF26">
    <property type="entry name" value="TRYPTOPHAN OR TYROSINE TRANSPORTER PROTEIN"/>
    <property type="match status" value="1"/>
</dbReference>
<dbReference type="Gene3D" id="1.20.1740.10">
    <property type="entry name" value="Amino acid/polyamine transporter I"/>
    <property type="match status" value="1"/>
</dbReference>
<dbReference type="AlphaFoldDB" id="A0A955LWX7"/>
<dbReference type="InterPro" id="IPR018227">
    <property type="entry name" value="Amino_acid_transport_2"/>
</dbReference>
<comment type="subcellular location">
    <subcellularLocation>
        <location evidence="1">Cell inner membrane</location>
        <topology evidence="1">Multi-pass membrane protein</topology>
    </subcellularLocation>
</comment>
<dbReference type="PANTHER" id="PTHR32195">
    <property type="entry name" value="OS07G0662800 PROTEIN"/>
    <property type="match status" value="1"/>
</dbReference>
<accession>A0A955LWX7</accession>
<evidence type="ECO:0000313" key="9">
    <source>
        <dbReference type="EMBL" id="MCA9397716.1"/>
    </source>
</evidence>